<proteinExistence type="predicted"/>
<dbReference type="SUPFAM" id="SSF53474">
    <property type="entry name" value="alpha/beta-Hydrolases"/>
    <property type="match status" value="1"/>
</dbReference>
<dbReference type="PANTHER" id="PTHR48081">
    <property type="entry name" value="AB HYDROLASE SUPERFAMILY PROTEIN C4A8.06C"/>
    <property type="match status" value="1"/>
</dbReference>
<dbReference type="InterPro" id="IPR029058">
    <property type="entry name" value="AB_hydrolase_fold"/>
</dbReference>
<dbReference type="InterPro" id="IPR013094">
    <property type="entry name" value="AB_hydrolase_3"/>
</dbReference>
<dbReference type="GO" id="GO:0004806">
    <property type="term" value="F:triacylglycerol lipase activity"/>
    <property type="evidence" value="ECO:0007669"/>
    <property type="project" value="TreeGrafter"/>
</dbReference>
<dbReference type="Gene3D" id="3.40.50.1820">
    <property type="entry name" value="alpha/beta hydrolase"/>
    <property type="match status" value="1"/>
</dbReference>
<dbReference type="Pfam" id="PF07859">
    <property type="entry name" value="Abhydrolase_3"/>
    <property type="match status" value="1"/>
</dbReference>
<gene>
    <name evidence="3" type="ORF">PBAH0796_LOCUS20902</name>
</gene>
<dbReference type="EMBL" id="HBEG01034200">
    <property type="protein sequence ID" value="CAD8372502.1"/>
    <property type="molecule type" value="Transcribed_RNA"/>
</dbReference>
<evidence type="ECO:0000259" key="2">
    <source>
        <dbReference type="Pfam" id="PF07859"/>
    </source>
</evidence>
<evidence type="ECO:0000313" key="3">
    <source>
        <dbReference type="EMBL" id="CAD8372502.1"/>
    </source>
</evidence>
<protein>
    <recommendedName>
        <fullName evidence="2">Alpha/beta hydrolase fold-3 domain-containing protein</fullName>
    </recommendedName>
</protein>
<dbReference type="AlphaFoldDB" id="A0A7S0ASV7"/>
<name>A0A7S0ASV7_9DINO</name>
<accession>A0A7S0ASV7</accession>
<reference evidence="3" key="1">
    <citation type="submission" date="2021-01" db="EMBL/GenBank/DDBJ databases">
        <authorList>
            <person name="Corre E."/>
            <person name="Pelletier E."/>
            <person name="Niang G."/>
            <person name="Scheremetjew M."/>
            <person name="Finn R."/>
            <person name="Kale V."/>
            <person name="Holt S."/>
            <person name="Cochrane G."/>
            <person name="Meng A."/>
            <person name="Brown T."/>
            <person name="Cohen L."/>
        </authorList>
    </citation>
    <scope>NUCLEOTIDE SEQUENCE</scope>
    <source>
        <strain evidence="3">Pbaha01</strain>
    </source>
</reference>
<feature type="domain" description="Alpha/beta hydrolase fold-3" evidence="2">
    <location>
        <begin position="107"/>
        <end position="334"/>
    </location>
</feature>
<dbReference type="PANTHER" id="PTHR48081:SF30">
    <property type="entry name" value="ACETYL-HYDROLASE LIPR-RELATED"/>
    <property type="match status" value="1"/>
</dbReference>
<organism evidence="3">
    <name type="scientific">Pyrodinium bahamense</name>
    <dbReference type="NCBI Taxonomy" id="73915"/>
    <lineage>
        <taxon>Eukaryota</taxon>
        <taxon>Sar</taxon>
        <taxon>Alveolata</taxon>
        <taxon>Dinophyceae</taxon>
        <taxon>Gonyaulacales</taxon>
        <taxon>Pyrocystaceae</taxon>
        <taxon>Pyrodinium</taxon>
    </lineage>
</organism>
<dbReference type="InterPro" id="IPR050300">
    <property type="entry name" value="GDXG_lipolytic_enzyme"/>
</dbReference>
<keyword evidence="1" id="KW-0378">Hydrolase</keyword>
<evidence type="ECO:0000256" key="1">
    <source>
        <dbReference type="ARBA" id="ARBA00022801"/>
    </source>
</evidence>
<sequence length="384" mass="40678">MAQGVWLKSHVRPLPWLRMATPASKAKQPVDNILVCISKLLASAGCWENAMDKSIAPGVSLSPLPPTATGFPAWRRCPTKARSAGDQDRGHAHWAVPEGADNTTARVLYFHGGGLEDHSPQDRHCKAATSRLAAVSGMPVLAIDYRLVPEFRHPAQLQDALQAFHWICGHGPEGPGTAPAVFLSGESSGGHLALALALRLRGEGFPTAAALAGVSVVSPVTDLSCSGESYRTRRWRPGGGNRCDPLFRSPDVAAESMLQIYMLLGKPGRPGSFKATDPSISPLHADLHGLPPTQIHVGDAEVLLSDSVEFGKKAAASGSPVEVIVWPRMWHSFTLYSEGCGGAGAEPLQEALDALRQQGAFMRRLAAQRCTGGGAPRDGRPSPA</sequence>